<protein>
    <submittedName>
        <fullName evidence="4">Transporter</fullName>
    </submittedName>
</protein>
<comment type="caution">
    <text evidence="4">The sequence shown here is derived from an EMBL/GenBank/DDBJ whole genome shotgun (WGS) entry which is preliminary data.</text>
</comment>
<keyword evidence="5" id="KW-1185">Reference proteome</keyword>
<evidence type="ECO:0000259" key="3">
    <source>
        <dbReference type="PROSITE" id="PS51866"/>
    </source>
</evidence>
<comment type="subcellular location">
    <subcellularLocation>
        <location evidence="1">Cell membrane</location>
        <topology evidence="1">Peripheral membrane protein</topology>
    </subcellularLocation>
</comment>
<accession>A0ABT8MC42</accession>
<keyword evidence="2" id="KW-0500">Molybdenum</keyword>
<dbReference type="Gene3D" id="2.40.50.100">
    <property type="match status" value="1"/>
</dbReference>
<evidence type="ECO:0000256" key="1">
    <source>
        <dbReference type="ARBA" id="ARBA00004202"/>
    </source>
</evidence>
<dbReference type="RefSeq" id="WP_301664682.1">
    <property type="nucleotide sequence ID" value="NZ_VCYH01000008.1"/>
</dbReference>
<dbReference type="InterPro" id="IPR004606">
    <property type="entry name" value="Mop_domain"/>
</dbReference>
<dbReference type="SUPFAM" id="SSF50331">
    <property type="entry name" value="MOP-like"/>
    <property type="match status" value="1"/>
</dbReference>
<dbReference type="EMBL" id="VCYH01000008">
    <property type="protein sequence ID" value="MDN7025519.1"/>
    <property type="molecule type" value="Genomic_DNA"/>
</dbReference>
<evidence type="ECO:0000313" key="4">
    <source>
        <dbReference type="EMBL" id="MDN7025519.1"/>
    </source>
</evidence>
<gene>
    <name evidence="4" type="ORF">FGU65_11570</name>
</gene>
<evidence type="ECO:0000256" key="2">
    <source>
        <dbReference type="ARBA" id="ARBA00022505"/>
    </source>
</evidence>
<proteinExistence type="predicted"/>
<organism evidence="4 5">
    <name type="scientific">Methanoculleus frigidifontis</name>
    <dbReference type="NCBI Taxonomy" id="2584085"/>
    <lineage>
        <taxon>Archaea</taxon>
        <taxon>Methanobacteriati</taxon>
        <taxon>Methanobacteriota</taxon>
        <taxon>Stenosarchaea group</taxon>
        <taxon>Methanomicrobia</taxon>
        <taxon>Methanomicrobiales</taxon>
        <taxon>Methanomicrobiaceae</taxon>
        <taxon>Methanoculleus</taxon>
    </lineage>
</organism>
<feature type="domain" description="Mop" evidence="3">
    <location>
        <begin position="2"/>
        <end position="68"/>
    </location>
</feature>
<dbReference type="NCBIfam" id="TIGR00638">
    <property type="entry name" value="Mop"/>
    <property type="match status" value="1"/>
</dbReference>
<dbReference type="InterPro" id="IPR005116">
    <property type="entry name" value="Transp-assoc_OB_typ1"/>
</dbReference>
<evidence type="ECO:0000313" key="5">
    <source>
        <dbReference type="Proteomes" id="UP001168338"/>
    </source>
</evidence>
<name>A0ABT8MC42_9EURY</name>
<sequence>MEVSSRNQLKGIIRMIKKGPVSTEVIIALPGGTEVVSVITTYSAEKMDLQEGSDVYAVIKATEVMIGKD</sequence>
<reference evidence="4" key="1">
    <citation type="submission" date="2019-05" db="EMBL/GenBank/DDBJ databases">
        <title>Methanoculleus sp. FWC-SCC1, a methanogenic archaeon isolated from deep marine cold seep.</title>
        <authorList>
            <person name="Chen Y.-W."/>
            <person name="Chen S.-C."/>
            <person name="Teng N.-H."/>
            <person name="Lai M.-C."/>
        </authorList>
    </citation>
    <scope>NUCLEOTIDE SEQUENCE</scope>
    <source>
        <strain evidence="4">FWC-SCC1</strain>
    </source>
</reference>
<dbReference type="InterPro" id="IPR008995">
    <property type="entry name" value="Mo/tungstate-bd_C_term_dom"/>
</dbReference>
<dbReference type="Proteomes" id="UP001168338">
    <property type="component" value="Unassembled WGS sequence"/>
</dbReference>
<dbReference type="Pfam" id="PF03459">
    <property type="entry name" value="TOBE"/>
    <property type="match status" value="1"/>
</dbReference>
<dbReference type="PROSITE" id="PS51866">
    <property type="entry name" value="MOP"/>
    <property type="match status" value="1"/>
</dbReference>